<dbReference type="STRING" id="1122170.GCA_000701265_00107"/>
<keyword evidence="1" id="KW-0472">Membrane</keyword>
<name>A0A378P3Y8_9GAMM</name>
<dbReference type="Proteomes" id="UP000255297">
    <property type="component" value="Unassembled WGS sequence"/>
</dbReference>
<feature type="transmembrane region" description="Helical" evidence="1">
    <location>
        <begin position="35"/>
        <end position="54"/>
    </location>
</feature>
<feature type="domain" description="DUF2231" evidence="2">
    <location>
        <begin position="3"/>
        <end position="132"/>
    </location>
</feature>
<accession>A0A378P3Y8</accession>
<evidence type="ECO:0000313" key="4">
    <source>
        <dbReference type="Proteomes" id="UP000255297"/>
    </source>
</evidence>
<keyword evidence="4" id="KW-1185">Reference proteome</keyword>
<dbReference type="Pfam" id="PF09990">
    <property type="entry name" value="DUF2231"/>
    <property type="match status" value="1"/>
</dbReference>
<feature type="transmembrane region" description="Helical" evidence="1">
    <location>
        <begin position="98"/>
        <end position="119"/>
    </location>
</feature>
<reference evidence="3 4" key="1">
    <citation type="submission" date="2018-06" db="EMBL/GenBank/DDBJ databases">
        <authorList>
            <consortium name="Pathogen Informatics"/>
            <person name="Doyle S."/>
        </authorList>
    </citation>
    <scope>NUCLEOTIDE SEQUENCE [LARGE SCALE GENOMIC DNA]</scope>
    <source>
        <strain evidence="3 4">NCTC11532</strain>
    </source>
</reference>
<gene>
    <name evidence="3" type="ORF">NCTC11532_03233</name>
</gene>
<evidence type="ECO:0000256" key="1">
    <source>
        <dbReference type="SAM" id="Phobius"/>
    </source>
</evidence>
<feature type="transmembrane region" description="Helical" evidence="1">
    <location>
        <begin position="74"/>
        <end position="91"/>
    </location>
</feature>
<evidence type="ECO:0000259" key="2">
    <source>
        <dbReference type="Pfam" id="PF09990"/>
    </source>
</evidence>
<dbReference type="InterPro" id="IPR019251">
    <property type="entry name" value="DUF2231_TM"/>
</dbReference>
<proteinExistence type="predicted"/>
<protein>
    <submittedName>
        <fullName evidence="3">Predicted membrane protein</fullName>
    </submittedName>
</protein>
<organism evidence="3 4">
    <name type="scientific">Legionella wadsworthii</name>
    <dbReference type="NCBI Taxonomy" id="28088"/>
    <lineage>
        <taxon>Bacteria</taxon>
        <taxon>Pseudomonadati</taxon>
        <taxon>Pseudomonadota</taxon>
        <taxon>Gammaproteobacteria</taxon>
        <taxon>Legionellales</taxon>
        <taxon>Legionellaceae</taxon>
        <taxon>Legionella</taxon>
    </lineage>
</organism>
<feature type="transmembrane region" description="Helical" evidence="1">
    <location>
        <begin position="6"/>
        <end position="23"/>
    </location>
</feature>
<evidence type="ECO:0000313" key="3">
    <source>
        <dbReference type="EMBL" id="STY78973.1"/>
    </source>
</evidence>
<sequence length="147" mass="16548">MALISVSVGLYVLAYIASYVRYPTLGQELEITSRWCLWIGALISIGTVLAGLYAYNTVKHDAMSHMAMTNHRNWALATASLILLTALWSFLRYRKHKNWSALFLLVLLIIQGMVLATAWRGGELVYRYGLGVMSLPQAEEVGHHHQK</sequence>
<keyword evidence="1" id="KW-0812">Transmembrane</keyword>
<keyword evidence="1" id="KW-1133">Transmembrane helix</keyword>
<dbReference type="AlphaFoldDB" id="A0A378P3Y8"/>
<dbReference type="EMBL" id="UGPB01000002">
    <property type="protein sequence ID" value="STY78973.1"/>
    <property type="molecule type" value="Genomic_DNA"/>
</dbReference>